<evidence type="ECO:0000313" key="10">
    <source>
        <dbReference type="EMBL" id="CAB4807647.1"/>
    </source>
</evidence>
<evidence type="ECO:0000256" key="5">
    <source>
        <dbReference type="ARBA" id="ARBA00022801"/>
    </source>
</evidence>
<keyword evidence="3" id="KW-0808">Transferase</keyword>
<comment type="similarity">
    <text evidence="2">Belongs to the purine nucleoside phosphorylase YfiH/LACC1 family.</text>
</comment>
<evidence type="ECO:0000313" key="11">
    <source>
        <dbReference type="EMBL" id="CAB4925376.1"/>
    </source>
</evidence>
<proteinExistence type="inferred from homology"/>
<dbReference type="InterPro" id="IPR038371">
    <property type="entry name" value="Cu_polyphenol_OxRdtase_sf"/>
</dbReference>
<evidence type="ECO:0000256" key="1">
    <source>
        <dbReference type="ARBA" id="ARBA00000553"/>
    </source>
</evidence>
<evidence type="ECO:0000256" key="8">
    <source>
        <dbReference type="ARBA" id="ARBA00048968"/>
    </source>
</evidence>
<dbReference type="PANTHER" id="PTHR30616">
    <property type="entry name" value="UNCHARACTERIZED PROTEIN YFIH"/>
    <property type="match status" value="1"/>
</dbReference>
<dbReference type="Gene3D" id="3.60.140.10">
    <property type="entry name" value="CNF1/YfiH-like putative cysteine hydrolases"/>
    <property type="match status" value="1"/>
</dbReference>
<dbReference type="GO" id="GO:0016787">
    <property type="term" value="F:hydrolase activity"/>
    <property type="evidence" value="ECO:0007669"/>
    <property type="project" value="UniProtKB-KW"/>
</dbReference>
<evidence type="ECO:0000256" key="9">
    <source>
        <dbReference type="ARBA" id="ARBA00049893"/>
    </source>
</evidence>
<sequence>MNQSHGQRYVHVQALESIEPDCDALITTTPGIAVAVLTADCIPLLLISSQVVAAVHVGRKGLINNITVKVIDEMKRLGATSIHAKLGPSICGLCYEVPAVMAQEVALSHPQALALTRTGTPSLDLPKALIAVLLSQGLTFEASEICTLENSDYFSYRREKITGRNAAVVWL</sequence>
<evidence type="ECO:0000256" key="4">
    <source>
        <dbReference type="ARBA" id="ARBA00022723"/>
    </source>
</evidence>
<dbReference type="EMBL" id="CAFBOD010000011">
    <property type="protein sequence ID" value="CAB4979096.1"/>
    <property type="molecule type" value="Genomic_DNA"/>
</dbReference>
<dbReference type="Pfam" id="PF02578">
    <property type="entry name" value="Cu-oxidase_4"/>
    <property type="match status" value="1"/>
</dbReference>
<evidence type="ECO:0000256" key="6">
    <source>
        <dbReference type="ARBA" id="ARBA00022833"/>
    </source>
</evidence>
<keyword evidence="6" id="KW-0862">Zinc</keyword>
<comment type="catalytic activity">
    <reaction evidence="1">
        <text>inosine + phosphate = alpha-D-ribose 1-phosphate + hypoxanthine</text>
        <dbReference type="Rhea" id="RHEA:27646"/>
        <dbReference type="ChEBI" id="CHEBI:17368"/>
        <dbReference type="ChEBI" id="CHEBI:17596"/>
        <dbReference type="ChEBI" id="CHEBI:43474"/>
        <dbReference type="ChEBI" id="CHEBI:57720"/>
        <dbReference type="EC" id="2.4.2.1"/>
    </reaction>
    <physiologicalReaction direction="left-to-right" evidence="1">
        <dbReference type="Rhea" id="RHEA:27647"/>
    </physiologicalReaction>
</comment>
<organism evidence="10">
    <name type="scientific">freshwater metagenome</name>
    <dbReference type="NCBI Taxonomy" id="449393"/>
    <lineage>
        <taxon>unclassified sequences</taxon>
        <taxon>metagenomes</taxon>
        <taxon>ecological metagenomes</taxon>
    </lineage>
</organism>
<dbReference type="InterPro" id="IPR003730">
    <property type="entry name" value="Cu_polyphenol_OxRdtase"/>
</dbReference>
<dbReference type="InterPro" id="IPR011324">
    <property type="entry name" value="Cytotoxic_necrot_fac-like_cat"/>
</dbReference>
<reference evidence="10" key="1">
    <citation type="submission" date="2020-05" db="EMBL/GenBank/DDBJ databases">
        <authorList>
            <person name="Chiriac C."/>
            <person name="Salcher M."/>
            <person name="Ghai R."/>
            <person name="Kavagutti S V."/>
        </authorList>
    </citation>
    <scope>NUCLEOTIDE SEQUENCE</scope>
</reference>
<evidence type="ECO:0000313" key="12">
    <source>
        <dbReference type="EMBL" id="CAB4979096.1"/>
    </source>
</evidence>
<gene>
    <name evidence="10" type="ORF">UFOPK3077_00962</name>
    <name evidence="11" type="ORF">UFOPK3667_00967</name>
    <name evidence="12" type="ORF">UFOPK3903_01040</name>
</gene>
<dbReference type="CDD" id="cd16833">
    <property type="entry name" value="YfiH"/>
    <property type="match status" value="1"/>
</dbReference>
<keyword evidence="5" id="KW-0378">Hydrolase</keyword>
<protein>
    <submittedName>
        <fullName evidence="10">Unannotated protein</fullName>
    </submittedName>
</protein>
<evidence type="ECO:0000256" key="7">
    <source>
        <dbReference type="ARBA" id="ARBA00047989"/>
    </source>
</evidence>
<evidence type="ECO:0000256" key="3">
    <source>
        <dbReference type="ARBA" id="ARBA00022679"/>
    </source>
</evidence>
<dbReference type="PANTHER" id="PTHR30616:SF2">
    <property type="entry name" value="PURINE NUCLEOSIDE PHOSPHORYLASE LACC1"/>
    <property type="match status" value="1"/>
</dbReference>
<comment type="catalytic activity">
    <reaction evidence="8">
        <text>adenosine + phosphate = alpha-D-ribose 1-phosphate + adenine</text>
        <dbReference type="Rhea" id="RHEA:27642"/>
        <dbReference type="ChEBI" id="CHEBI:16335"/>
        <dbReference type="ChEBI" id="CHEBI:16708"/>
        <dbReference type="ChEBI" id="CHEBI:43474"/>
        <dbReference type="ChEBI" id="CHEBI:57720"/>
        <dbReference type="EC" id="2.4.2.1"/>
    </reaction>
    <physiologicalReaction direction="left-to-right" evidence="8">
        <dbReference type="Rhea" id="RHEA:27643"/>
    </physiologicalReaction>
</comment>
<comment type="catalytic activity">
    <reaction evidence="9">
        <text>S-methyl-5'-thioadenosine + phosphate = 5-(methylsulfanyl)-alpha-D-ribose 1-phosphate + adenine</text>
        <dbReference type="Rhea" id="RHEA:11852"/>
        <dbReference type="ChEBI" id="CHEBI:16708"/>
        <dbReference type="ChEBI" id="CHEBI:17509"/>
        <dbReference type="ChEBI" id="CHEBI:43474"/>
        <dbReference type="ChEBI" id="CHEBI:58533"/>
        <dbReference type="EC" id="2.4.2.28"/>
    </reaction>
    <physiologicalReaction direction="left-to-right" evidence="9">
        <dbReference type="Rhea" id="RHEA:11853"/>
    </physiologicalReaction>
</comment>
<dbReference type="GO" id="GO:0017061">
    <property type="term" value="F:S-methyl-5-thioadenosine phosphorylase activity"/>
    <property type="evidence" value="ECO:0007669"/>
    <property type="project" value="UniProtKB-EC"/>
</dbReference>
<dbReference type="EMBL" id="CAFAAS010000009">
    <property type="protein sequence ID" value="CAB4807647.1"/>
    <property type="molecule type" value="Genomic_DNA"/>
</dbReference>
<keyword evidence="4" id="KW-0479">Metal-binding</keyword>
<name>A0A6J6YQU2_9ZZZZ</name>
<comment type="catalytic activity">
    <reaction evidence="7">
        <text>adenosine + H2O + H(+) = inosine + NH4(+)</text>
        <dbReference type="Rhea" id="RHEA:24408"/>
        <dbReference type="ChEBI" id="CHEBI:15377"/>
        <dbReference type="ChEBI" id="CHEBI:15378"/>
        <dbReference type="ChEBI" id="CHEBI:16335"/>
        <dbReference type="ChEBI" id="CHEBI:17596"/>
        <dbReference type="ChEBI" id="CHEBI:28938"/>
        <dbReference type="EC" id="3.5.4.4"/>
    </reaction>
    <physiologicalReaction direction="left-to-right" evidence="7">
        <dbReference type="Rhea" id="RHEA:24409"/>
    </physiologicalReaction>
</comment>
<dbReference type="SUPFAM" id="SSF64438">
    <property type="entry name" value="CNF1/YfiH-like putative cysteine hydrolases"/>
    <property type="match status" value="1"/>
</dbReference>
<accession>A0A6J6YQU2</accession>
<dbReference type="GO" id="GO:0005507">
    <property type="term" value="F:copper ion binding"/>
    <property type="evidence" value="ECO:0007669"/>
    <property type="project" value="TreeGrafter"/>
</dbReference>
<dbReference type="EMBL" id="CAFBMU010000010">
    <property type="protein sequence ID" value="CAB4925376.1"/>
    <property type="molecule type" value="Genomic_DNA"/>
</dbReference>
<dbReference type="AlphaFoldDB" id="A0A6J6YQU2"/>
<evidence type="ECO:0000256" key="2">
    <source>
        <dbReference type="ARBA" id="ARBA00007353"/>
    </source>
</evidence>